<dbReference type="Gene3D" id="3.60.110.10">
    <property type="entry name" value="Carbon-nitrogen hydrolase"/>
    <property type="match status" value="1"/>
</dbReference>
<dbReference type="PANTHER" id="PTHR23088">
    <property type="entry name" value="NITRILASE-RELATED"/>
    <property type="match status" value="1"/>
</dbReference>
<dbReference type="EMBL" id="FXAR01000003">
    <property type="protein sequence ID" value="SMG20922.1"/>
    <property type="molecule type" value="Genomic_DNA"/>
</dbReference>
<sequence length="267" mass="28968">MKIAVVQLTSGPDILNNLALAKQKLREAAGQGARLVVFPEATSQAFDSGRLDEQAQELDGEFATGLRDTARELGVTVVAGMFRPADTVEREGKKINRVYNTALITGPDIHRGYDKIHTFDAYSYRESDTVRPGEELVTFDVEGVTVGVATCYDIRFPEQFRDLARKGAQVIVVPTSWMDGPGKLDQWRILTAARALDSTSWIVAAGQARPGGEEKAGEATGPTGIGHSCVVGPMGRREAEAGYEPEILTHDLDLEQVTKARESLPVL</sequence>
<dbReference type="RefSeq" id="WP_085549267.1">
    <property type="nucleotide sequence ID" value="NZ_FXAR01000003.1"/>
</dbReference>
<dbReference type="OrthoDB" id="9811121at2"/>
<evidence type="ECO:0000313" key="5">
    <source>
        <dbReference type="Proteomes" id="UP000193309"/>
    </source>
</evidence>
<name>A0A1X7J0S3_9CORY</name>
<keyword evidence="5" id="KW-1185">Reference proteome</keyword>
<dbReference type="GO" id="GO:0016787">
    <property type="term" value="F:hydrolase activity"/>
    <property type="evidence" value="ECO:0007669"/>
    <property type="project" value="UniProtKB-KW"/>
</dbReference>
<organism evidence="4 5">
    <name type="scientific">Corynebacterium pollutisoli</name>
    <dbReference type="NCBI Taxonomy" id="1610489"/>
    <lineage>
        <taxon>Bacteria</taxon>
        <taxon>Bacillati</taxon>
        <taxon>Actinomycetota</taxon>
        <taxon>Actinomycetes</taxon>
        <taxon>Mycobacteriales</taxon>
        <taxon>Corynebacteriaceae</taxon>
        <taxon>Corynebacterium</taxon>
    </lineage>
</organism>
<proteinExistence type="inferred from homology"/>
<dbReference type="PANTHER" id="PTHR23088:SF27">
    <property type="entry name" value="DEAMINATED GLUTATHIONE AMIDASE"/>
    <property type="match status" value="1"/>
</dbReference>
<dbReference type="InterPro" id="IPR036526">
    <property type="entry name" value="C-N_Hydrolase_sf"/>
</dbReference>
<protein>
    <submittedName>
        <fullName evidence="4">Predicted amidohydrolase</fullName>
    </submittedName>
</protein>
<dbReference type="CDD" id="cd07581">
    <property type="entry name" value="nitrilase_3"/>
    <property type="match status" value="1"/>
</dbReference>
<dbReference type="Proteomes" id="UP000193309">
    <property type="component" value="Unassembled WGS sequence"/>
</dbReference>
<dbReference type="PROSITE" id="PS50263">
    <property type="entry name" value="CN_HYDROLASE"/>
    <property type="match status" value="1"/>
</dbReference>
<comment type="similarity">
    <text evidence="1">Belongs to the carbon-nitrogen hydrolase superfamily. NIT1/NIT2 family.</text>
</comment>
<dbReference type="STRING" id="1610489.SAMN06295981_1132"/>
<dbReference type="InterPro" id="IPR001110">
    <property type="entry name" value="UPF0012_CS"/>
</dbReference>
<evidence type="ECO:0000313" key="4">
    <source>
        <dbReference type="EMBL" id="SMG20922.1"/>
    </source>
</evidence>
<feature type="region of interest" description="Disordered" evidence="2">
    <location>
        <begin position="207"/>
        <end position="230"/>
    </location>
</feature>
<feature type="domain" description="CN hydrolase" evidence="3">
    <location>
        <begin position="1"/>
        <end position="254"/>
    </location>
</feature>
<evidence type="ECO:0000256" key="2">
    <source>
        <dbReference type="SAM" id="MobiDB-lite"/>
    </source>
</evidence>
<dbReference type="AlphaFoldDB" id="A0A1X7J0S3"/>
<dbReference type="SUPFAM" id="SSF56317">
    <property type="entry name" value="Carbon-nitrogen hydrolase"/>
    <property type="match status" value="1"/>
</dbReference>
<evidence type="ECO:0000259" key="3">
    <source>
        <dbReference type="PROSITE" id="PS50263"/>
    </source>
</evidence>
<evidence type="ECO:0000256" key="1">
    <source>
        <dbReference type="ARBA" id="ARBA00010613"/>
    </source>
</evidence>
<dbReference type="InterPro" id="IPR003010">
    <property type="entry name" value="C-N_Hydrolase"/>
</dbReference>
<accession>A0A1X7J0S3</accession>
<gene>
    <name evidence="4" type="ORF">SAMN06295981_1132</name>
</gene>
<keyword evidence="4" id="KW-0378">Hydrolase</keyword>
<reference evidence="5" key="1">
    <citation type="submission" date="2017-04" db="EMBL/GenBank/DDBJ databases">
        <authorList>
            <person name="Varghese N."/>
            <person name="Submissions S."/>
        </authorList>
    </citation>
    <scope>NUCLEOTIDE SEQUENCE [LARGE SCALE GENOMIC DNA]</scope>
    <source>
        <strain evidence="5">VDS</strain>
    </source>
</reference>
<dbReference type="PROSITE" id="PS01227">
    <property type="entry name" value="UPF0012"/>
    <property type="match status" value="1"/>
</dbReference>
<dbReference type="Pfam" id="PF00795">
    <property type="entry name" value="CN_hydrolase"/>
    <property type="match status" value="1"/>
</dbReference>